<keyword evidence="6" id="KW-1185">Reference proteome</keyword>
<feature type="transmembrane region" description="Helical" evidence="4">
    <location>
        <begin position="217"/>
        <end position="239"/>
    </location>
</feature>
<feature type="transmembrane region" description="Helical" evidence="4">
    <location>
        <begin position="380"/>
        <end position="400"/>
    </location>
</feature>
<dbReference type="GO" id="GO:0016020">
    <property type="term" value="C:membrane"/>
    <property type="evidence" value="ECO:0007669"/>
    <property type="project" value="UniProtKB-SubCell"/>
</dbReference>
<comment type="similarity">
    <text evidence="2">Belongs to the major facilitator superfamily. Monocarboxylate porter (TC 2.A.1.13) family.</text>
</comment>
<accession>A0A2H2ZNY3</accession>
<feature type="transmembrane region" description="Helical" evidence="4">
    <location>
        <begin position="246"/>
        <end position="266"/>
    </location>
</feature>
<feature type="transmembrane region" description="Helical" evidence="4">
    <location>
        <begin position="86"/>
        <end position="107"/>
    </location>
</feature>
<feature type="region of interest" description="Disordered" evidence="3">
    <location>
        <begin position="1"/>
        <end position="59"/>
    </location>
</feature>
<dbReference type="OrthoDB" id="2213137at2759"/>
<dbReference type="Proteomes" id="UP000219286">
    <property type="component" value="Unassembled WGS sequence"/>
</dbReference>
<dbReference type="PANTHER" id="PTHR11360">
    <property type="entry name" value="MONOCARBOXYLATE TRANSPORTER"/>
    <property type="match status" value="1"/>
</dbReference>
<dbReference type="PANTHER" id="PTHR11360:SF287">
    <property type="entry name" value="MFS MONOCARBOXYLATE TRANSPORTER"/>
    <property type="match status" value="1"/>
</dbReference>
<evidence type="ECO:0000256" key="1">
    <source>
        <dbReference type="ARBA" id="ARBA00004141"/>
    </source>
</evidence>
<dbReference type="Pfam" id="PF07690">
    <property type="entry name" value="MFS_1"/>
    <property type="match status" value="1"/>
</dbReference>
<evidence type="ECO:0000256" key="4">
    <source>
        <dbReference type="SAM" id="Phobius"/>
    </source>
</evidence>
<dbReference type="InterPro" id="IPR036259">
    <property type="entry name" value="MFS_trans_sf"/>
</dbReference>
<dbReference type="InterPro" id="IPR011701">
    <property type="entry name" value="MFS"/>
</dbReference>
<feature type="transmembrane region" description="Helical" evidence="4">
    <location>
        <begin position="157"/>
        <end position="175"/>
    </location>
</feature>
<evidence type="ECO:0000256" key="2">
    <source>
        <dbReference type="ARBA" id="ARBA00006727"/>
    </source>
</evidence>
<sequence length="505" mass="53544">MPAAEPTAVGKPSTSATATTPSSPASTTTPSRDHNASSPAANSSENEKGGSSSPTVVEVGQDDVEAQQEDPDQGCPLPPADTGKDAWLFLAACFVMEAMVWGFPFAFGIFQEYYRTHEPFAGSSKTAIIGTCAMGIMYLDAPLVFAFARIFPRAGRWNPTVGLLMMCAALALSSFSETTTHLILTQGALYGIGGSIAYNPCLMYVDEWFDRRKGLAFGLMWSGTGLGGFTIPLVLEALLQRYGFRVTLRIWAVALFAFTMPLVYFVKPRLPPAMTAHIKPLDWSFMKNRVFALYQLGNVLEGLGFFLPGIFLPTYARDVLEASSFASAATLLVLNAGSVVGPITMGTLVDRLHVTTCILISTVGAVCGVLLLWGLGSNIGILYVFSLVYGIFAGSFTTSWPGIMRHVLKAATAADMGASSAEDQSGSVGTSKYDPLMVIGFLSIGRGVGNIASGPLSEALVRGMPWQDQAIGGYGSGYGVLIVFTGATALLGCVSYVGRRFGWMG</sequence>
<evidence type="ECO:0000313" key="5">
    <source>
        <dbReference type="EMBL" id="OTA08429.1"/>
    </source>
</evidence>
<dbReference type="SUPFAM" id="SSF103473">
    <property type="entry name" value="MFS general substrate transporter"/>
    <property type="match status" value="1"/>
</dbReference>
<feature type="transmembrane region" description="Helical" evidence="4">
    <location>
        <begin position="478"/>
        <end position="498"/>
    </location>
</feature>
<feature type="transmembrane region" description="Helical" evidence="4">
    <location>
        <begin position="128"/>
        <end position="151"/>
    </location>
</feature>
<keyword evidence="4" id="KW-1133">Transmembrane helix</keyword>
<dbReference type="Gene3D" id="1.20.1250.20">
    <property type="entry name" value="MFS general substrate transporter like domains"/>
    <property type="match status" value="2"/>
</dbReference>
<evidence type="ECO:0000313" key="6">
    <source>
        <dbReference type="Proteomes" id="UP000219286"/>
    </source>
</evidence>
<proteinExistence type="inferred from homology"/>
<feature type="compositionally biased region" description="Low complexity" evidence="3">
    <location>
        <begin position="12"/>
        <end position="53"/>
    </location>
</feature>
<name>A0A2H2ZNY3_TRIPA</name>
<protein>
    <submittedName>
        <fullName evidence="5">Mono carboxylate transporter</fullName>
    </submittedName>
</protein>
<reference evidence="5 6" key="1">
    <citation type="journal article" date="2015" name="Genome Announc.">
        <title>Genome sequence and annotation of Trichoderma parareesei, the ancestor of the cellulase producer Trichoderma reesei.</title>
        <authorList>
            <person name="Yang D."/>
            <person name="Pomraning K."/>
            <person name="Kopchinskiy A."/>
            <person name="Karimi Aghcheh R."/>
            <person name="Atanasova L."/>
            <person name="Chenthamara K."/>
            <person name="Baker S.E."/>
            <person name="Zhang R."/>
            <person name="Shen Q."/>
            <person name="Freitag M."/>
            <person name="Kubicek C.P."/>
            <person name="Druzhinina I.S."/>
        </authorList>
    </citation>
    <scope>NUCLEOTIDE SEQUENCE [LARGE SCALE GENOMIC DNA]</scope>
    <source>
        <strain evidence="5 6">CBS 125925</strain>
    </source>
</reference>
<feature type="transmembrane region" description="Helical" evidence="4">
    <location>
        <begin position="319"/>
        <end position="340"/>
    </location>
</feature>
<keyword evidence="4" id="KW-0472">Membrane</keyword>
<dbReference type="GO" id="GO:0022857">
    <property type="term" value="F:transmembrane transporter activity"/>
    <property type="evidence" value="ECO:0007669"/>
    <property type="project" value="InterPro"/>
</dbReference>
<evidence type="ECO:0000256" key="3">
    <source>
        <dbReference type="SAM" id="MobiDB-lite"/>
    </source>
</evidence>
<organism evidence="5 6">
    <name type="scientific">Trichoderma parareesei</name>
    <name type="common">Filamentous fungus</name>
    <dbReference type="NCBI Taxonomy" id="858221"/>
    <lineage>
        <taxon>Eukaryota</taxon>
        <taxon>Fungi</taxon>
        <taxon>Dikarya</taxon>
        <taxon>Ascomycota</taxon>
        <taxon>Pezizomycotina</taxon>
        <taxon>Sordariomycetes</taxon>
        <taxon>Hypocreomycetidae</taxon>
        <taxon>Hypocreales</taxon>
        <taxon>Hypocreaceae</taxon>
        <taxon>Trichoderma</taxon>
    </lineage>
</organism>
<dbReference type="EMBL" id="LFMI01000849">
    <property type="protein sequence ID" value="OTA08429.1"/>
    <property type="molecule type" value="Genomic_DNA"/>
</dbReference>
<feature type="transmembrane region" description="Helical" evidence="4">
    <location>
        <begin position="291"/>
        <end position="312"/>
    </location>
</feature>
<gene>
    <name evidence="5" type="ORF">A9Z42_0001160</name>
</gene>
<feature type="transmembrane region" description="Helical" evidence="4">
    <location>
        <begin position="352"/>
        <end position="373"/>
    </location>
</feature>
<comment type="subcellular location">
    <subcellularLocation>
        <location evidence="1">Membrane</location>
        <topology evidence="1">Multi-pass membrane protein</topology>
    </subcellularLocation>
</comment>
<keyword evidence="4" id="KW-0812">Transmembrane</keyword>
<comment type="caution">
    <text evidence="5">The sequence shown here is derived from an EMBL/GenBank/DDBJ whole genome shotgun (WGS) entry which is preliminary data.</text>
</comment>
<dbReference type="InterPro" id="IPR050327">
    <property type="entry name" value="Proton-linked_MCT"/>
</dbReference>
<dbReference type="AlphaFoldDB" id="A0A2H2ZNY3"/>